<accession>A0A9W5X3P3</accession>
<dbReference type="InterPro" id="IPR058867">
    <property type="entry name" value="YtzJ"/>
</dbReference>
<reference evidence="1" key="2">
    <citation type="submission" date="2020-09" db="EMBL/GenBank/DDBJ databases">
        <authorList>
            <person name="Sun Q."/>
            <person name="Zhou Y."/>
        </authorList>
    </citation>
    <scope>NUCLEOTIDE SEQUENCE</scope>
    <source>
        <strain evidence="1">CGMCC 1.15454</strain>
    </source>
</reference>
<sequence>MLIMPQSRIRDEKINQLKSGQTVYAESSELIRLIKRDIAKYHLHVHCDQTNTGCWFMPLQEKISS</sequence>
<proteinExistence type="predicted"/>
<evidence type="ECO:0000313" key="2">
    <source>
        <dbReference type="Proteomes" id="UP000621492"/>
    </source>
</evidence>
<protein>
    <submittedName>
        <fullName evidence="1">Uncharacterized protein</fullName>
    </submittedName>
</protein>
<dbReference type="AlphaFoldDB" id="A0A9W5X3P3"/>
<organism evidence="1 2">
    <name type="scientific">Lentibacillus populi</name>
    <dbReference type="NCBI Taxonomy" id="1827502"/>
    <lineage>
        <taxon>Bacteria</taxon>
        <taxon>Bacillati</taxon>
        <taxon>Bacillota</taxon>
        <taxon>Bacilli</taxon>
        <taxon>Bacillales</taxon>
        <taxon>Bacillaceae</taxon>
        <taxon>Lentibacillus</taxon>
    </lineage>
</organism>
<name>A0A9W5X3P3_9BACI</name>
<dbReference type="EMBL" id="BMJD01000001">
    <property type="protein sequence ID" value="GGB27563.1"/>
    <property type="molecule type" value="Genomic_DNA"/>
</dbReference>
<dbReference type="Pfam" id="PF26326">
    <property type="entry name" value="YtzJ"/>
    <property type="match status" value="1"/>
</dbReference>
<gene>
    <name evidence="1" type="ORF">GCM10011409_01040</name>
</gene>
<comment type="caution">
    <text evidence="1">The sequence shown here is derived from an EMBL/GenBank/DDBJ whole genome shotgun (WGS) entry which is preliminary data.</text>
</comment>
<dbReference type="Proteomes" id="UP000621492">
    <property type="component" value="Unassembled WGS sequence"/>
</dbReference>
<reference evidence="1" key="1">
    <citation type="journal article" date="2014" name="Int. J. Syst. Evol. Microbiol.">
        <title>Complete genome sequence of Corynebacterium casei LMG S-19264T (=DSM 44701T), isolated from a smear-ripened cheese.</title>
        <authorList>
            <consortium name="US DOE Joint Genome Institute (JGI-PGF)"/>
            <person name="Walter F."/>
            <person name="Albersmeier A."/>
            <person name="Kalinowski J."/>
            <person name="Ruckert C."/>
        </authorList>
    </citation>
    <scope>NUCLEOTIDE SEQUENCE</scope>
    <source>
        <strain evidence="1">CGMCC 1.15454</strain>
    </source>
</reference>
<keyword evidence="2" id="KW-1185">Reference proteome</keyword>
<dbReference type="RefSeq" id="WP_088050854.1">
    <property type="nucleotide sequence ID" value="NZ_BMJD01000001.1"/>
</dbReference>
<evidence type="ECO:0000313" key="1">
    <source>
        <dbReference type="EMBL" id="GGB27563.1"/>
    </source>
</evidence>